<dbReference type="InterPro" id="IPR030048">
    <property type="entry name" value="SurE"/>
</dbReference>
<keyword evidence="10" id="KW-1185">Reference proteome</keyword>
<dbReference type="Proteomes" id="UP001151002">
    <property type="component" value="Unassembled WGS sequence"/>
</dbReference>
<reference evidence="9" key="1">
    <citation type="submission" date="2022-11" db="EMBL/GenBank/DDBJ databases">
        <authorList>
            <person name="Somphong A."/>
            <person name="Phongsopitanun W."/>
        </authorList>
    </citation>
    <scope>NUCLEOTIDE SEQUENCE</scope>
    <source>
        <strain evidence="9">Pm04-4</strain>
    </source>
</reference>
<keyword evidence="5" id="KW-0479">Metal-binding</keyword>
<keyword evidence="7" id="KW-0378">Hydrolase</keyword>
<proteinExistence type="inferred from homology"/>
<evidence type="ECO:0000313" key="9">
    <source>
        <dbReference type="EMBL" id="MCY1138526.1"/>
    </source>
</evidence>
<dbReference type="InterPro" id="IPR002828">
    <property type="entry name" value="SurE-like_Pase/nucleotidase"/>
</dbReference>
<evidence type="ECO:0000256" key="2">
    <source>
        <dbReference type="ARBA" id="ARBA00011062"/>
    </source>
</evidence>
<comment type="similarity">
    <text evidence="2">Belongs to the SurE nucleotidase family.</text>
</comment>
<comment type="catalytic activity">
    <reaction evidence="1">
        <text>a ribonucleoside 5'-phosphate + H2O = a ribonucleoside + phosphate</text>
        <dbReference type="Rhea" id="RHEA:12484"/>
        <dbReference type="ChEBI" id="CHEBI:15377"/>
        <dbReference type="ChEBI" id="CHEBI:18254"/>
        <dbReference type="ChEBI" id="CHEBI:43474"/>
        <dbReference type="ChEBI" id="CHEBI:58043"/>
        <dbReference type="EC" id="3.1.3.5"/>
    </reaction>
</comment>
<dbReference type="EMBL" id="JAPNTZ010000003">
    <property type="protein sequence ID" value="MCY1138526.1"/>
    <property type="molecule type" value="Genomic_DNA"/>
</dbReference>
<protein>
    <recommendedName>
        <fullName evidence="3">5'-nucleotidase</fullName>
        <ecNumber evidence="3">3.1.3.5</ecNumber>
    </recommendedName>
</protein>
<dbReference type="Gene3D" id="3.40.1210.10">
    <property type="entry name" value="Survival protein SurE-like phosphatase/nucleotidase"/>
    <property type="match status" value="1"/>
</dbReference>
<keyword evidence="4" id="KW-0963">Cytoplasm</keyword>
<comment type="caution">
    <text evidence="9">The sequence shown here is derived from an EMBL/GenBank/DDBJ whole genome shotgun (WGS) entry which is preliminary data.</text>
</comment>
<dbReference type="SUPFAM" id="SSF64167">
    <property type="entry name" value="SurE-like"/>
    <property type="match status" value="1"/>
</dbReference>
<evidence type="ECO:0000256" key="6">
    <source>
        <dbReference type="ARBA" id="ARBA00022741"/>
    </source>
</evidence>
<dbReference type="Pfam" id="PF01975">
    <property type="entry name" value="SurE"/>
    <property type="match status" value="1"/>
</dbReference>
<evidence type="ECO:0000256" key="3">
    <source>
        <dbReference type="ARBA" id="ARBA00012643"/>
    </source>
</evidence>
<evidence type="ECO:0000259" key="8">
    <source>
        <dbReference type="Pfam" id="PF01975"/>
    </source>
</evidence>
<sequence length="267" mass="26573">MTRVLITNDDGVAAPGILALAAAVSGTYDVVVAAPQEEASGMSAALTAVVSDGQILISKYEMPGITAYGVAASPAYIVVLASLGVFGPPPDVVLSGINRGANAGRAVLHSGTVGAALTAANYGMRAMAVSLDVLNPDAAISAASGGNAIILPSDDDLHWPTAAAVAASLMEMASSTPAGTVLNVNVPDRPEAPQVREATLASFGQAGLAVAESGEGYVRTTIERSGEKLVPGTDLALLADGYATVTALRPPVSVSGVRIPVPRSASS</sequence>
<dbReference type="EC" id="3.1.3.5" evidence="3"/>
<evidence type="ECO:0000256" key="5">
    <source>
        <dbReference type="ARBA" id="ARBA00022723"/>
    </source>
</evidence>
<dbReference type="InterPro" id="IPR036523">
    <property type="entry name" value="SurE-like_sf"/>
</dbReference>
<gene>
    <name evidence="9" type="ORF">OWR29_11000</name>
</gene>
<keyword evidence="6" id="KW-0547">Nucleotide-binding</keyword>
<dbReference type="PANTHER" id="PTHR30457">
    <property type="entry name" value="5'-NUCLEOTIDASE SURE"/>
    <property type="match status" value="1"/>
</dbReference>
<dbReference type="PANTHER" id="PTHR30457:SF12">
    <property type="entry name" value="5'_3'-NUCLEOTIDASE SURE"/>
    <property type="match status" value="1"/>
</dbReference>
<evidence type="ECO:0000313" key="10">
    <source>
        <dbReference type="Proteomes" id="UP001151002"/>
    </source>
</evidence>
<organism evidence="9 10">
    <name type="scientific">Paractinoplanes pyxinae</name>
    <dbReference type="NCBI Taxonomy" id="2997416"/>
    <lineage>
        <taxon>Bacteria</taxon>
        <taxon>Bacillati</taxon>
        <taxon>Actinomycetota</taxon>
        <taxon>Actinomycetes</taxon>
        <taxon>Micromonosporales</taxon>
        <taxon>Micromonosporaceae</taxon>
        <taxon>Paractinoplanes</taxon>
    </lineage>
</organism>
<evidence type="ECO:0000256" key="4">
    <source>
        <dbReference type="ARBA" id="ARBA00022490"/>
    </source>
</evidence>
<evidence type="ECO:0000256" key="7">
    <source>
        <dbReference type="ARBA" id="ARBA00022801"/>
    </source>
</evidence>
<dbReference type="RefSeq" id="WP_267562531.1">
    <property type="nucleotide sequence ID" value="NZ_JAPNTZ010000003.1"/>
</dbReference>
<name>A0ABT4AWC6_9ACTN</name>
<feature type="domain" description="Survival protein SurE-like phosphatase/nucleotidase" evidence="8">
    <location>
        <begin position="4"/>
        <end position="202"/>
    </location>
</feature>
<evidence type="ECO:0000256" key="1">
    <source>
        <dbReference type="ARBA" id="ARBA00000815"/>
    </source>
</evidence>
<accession>A0ABT4AWC6</accession>